<feature type="compositionally biased region" description="Low complexity" evidence="1">
    <location>
        <begin position="123"/>
        <end position="141"/>
    </location>
</feature>
<feature type="compositionally biased region" description="Basic and acidic residues" evidence="1">
    <location>
        <begin position="558"/>
        <end position="573"/>
    </location>
</feature>
<feature type="compositionally biased region" description="Polar residues" evidence="1">
    <location>
        <begin position="598"/>
        <end position="617"/>
    </location>
</feature>
<evidence type="ECO:0000313" key="3">
    <source>
        <dbReference type="Proteomes" id="UP000245942"/>
    </source>
</evidence>
<feature type="compositionally biased region" description="Pro residues" evidence="1">
    <location>
        <begin position="459"/>
        <end position="469"/>
    </location>
</feature>
<dbReference type="RefSeq" id="XP_025346917.1">
    <property type="nucleotide sequence ID" value="XM_025492841.1"/>
</dbReference>
<keyword evidence="3" id="KW-1185">Reference proteome</keyword>
<organism evidence="2 3">
    <name type="scientific">Pseudomicrostroma glucosiphilum</name>
    <dbReference type="NCBI Taxonomy" id="1684307"/>
    <lineage>
        <taxon>Eukaryota</taxon>
        <taxon>Fungi</taxon>
        <taxon>Dikarya</taxon>
        <taxon>Basidiomycota</taxon>
        <taxon>Ustilaginomycotina</taxon>
        <taxon>Exobasidiomycetes</taxon>
        <taxon>Microstromatales</taxon>
        <taxon>Microstromatales incertae sedis</taxon>
        <taxon>Pseudomicrostroma</taxon>
    </lineage>
</organism>
<reference evidence="2 3" key="1">
    <citation type="journal article" date="2018" name="Mol. Biol. Evol.">
        <title>Broad Genomic Sampling Reveals a Smut Pathogenic Ancestry of the Fungal Clade Ustilaginomycotina.</title>
        <authorList>
            <person name="Kijpornyongpan T."/>
            <person name="Mondo S.J."/>
            <person name="Barry K."/>
            <person name="Sandor L."/>
            <person name="Lee J."/>
            <person name="Lipzen A."/>
            <person name="Pangilinan J."/>
            <person name="LaButti K."/>
            <person name="Hainaut M."/>
            <person name="Henrissat B."/>
            <person name="Grigoriev I.V."/>
            <person name="Spatafora J.W."/>
            <person name="Aime M.C."/>
        </authorList>
    </citation>
    <scope>NUCLEOTIDE SEQUENCE [LARGE SCALE GENOMIC DNA]</scope>
    <source>
        <strain evidence="2 3">MCA 4718</strain>
    </source>
</reference>
<feature type="compositionally biased region" description="Low complexity" evidence="1">
    <location>
        <begin position="654"/>
        <end position="674"/>
    </location>
</feature>
<dbReference type="EMBL" id="KZ819330">
    <property type="protein sequence ID" value="PWN19757.1"/>
    <property type="molecule type" value="Genomic_DNA"/>
</dbReference>
<dbReference type="InterPro" id="IPR003903">
    <property type="entry name" value="UIM_dom"/>
</dbReference>
<gene>
    <name evidence="2" type="ORF">BCV69DRAFT_283858</name>
</gene>
<feature type="compositionally biased region" description="Basic and acidic residues" evidence="1">
    <location>
        <begin position="527"/>
        <end position="538"/>
    </location>
</feature>
<dbReference type="Proteomes" id="UP000245942">
    <property type="component" value="Unassembled WGS sequence"/>
</dbReference>
<sequence>MWHSSSNHPAASPARPAQARPAPGRPYQPYRAQTNQYPPQQQQQQSSSSYPSTSGNHGSTAFPMPSPYSQGHGPPQQTGFPRPYTNPASGQARPPYPVASGSSYSGHAGRPPPISSPSASYNGQSGMPRPGPGSSYPSQGGRPPPSVGSSYPPPTSRPFSRPPPTPSMSMPAPAHWSPSPPLQHSPHPQGPDTSRPRPASQDSYNYFAQPTRPVRGPVIPPHPHSQGLPSPQGHTMLPSPLPKDPYDDDADLQAALAASQQSAQKEAELRRATEAEEMRRLEDLHRREQADRQRREAERQREEEAQMRLVMEQSREEELRREQEAREREARAVEESRVHAAREAIKRAEEEEEHMRQVMEASLKEEWERRREAEEEEVRMVERIRREIEEQQAASSASSSRPTTAGPSGSSGSGGFQHVEPAASSSTEGADSGRIRRPLPVLPPIPQSRPSSEGASVPAPGPSKVPLPDPQSVQNHEQPLPNEDRLDDNDDRDDPFADAAEAPPAYDHIGADRPPEAPSRAPTGFWDEARARRIREQRAANGGRPEPETTPHVPTDPLEEKRRMEALGRRDPAPDGSAGGSSTVTRKESERATHPRQPGSNSQDGSKPTPALSNSPGISRPDVAPVQNGHSPAGSAGSGQYPVTPGHGIDRQSSRSSVASTASRFTATSSRSNSMTGTARTRQTSATGDLSVPSRVGKGREGSRSPSVSELGSGRPSLPGQKAPIGIDWGYSDTAFATKLRPGPREHFMRRTGSSEEEQASSSQDSMTEQEEALLKSRFPGVISLSSTRARDASEGGSSISCPYFTVRCGSWKILLRSLAWLGNTRIEAAPQAVADAAENNRIPLLRMEVEFVTPASRKGSNSDRFSLQVDPTRSGAEEVAAKARQRIAMRPTACVSICMSLCQQDAKGHVHRTQGTGSTGSNQAYHDGARTQAERELDMGYLKRGSDRRVLNLPPSSMGIGPVTSAYSMTYQANPAQVAKETRAGLDLPTTLVELAQHLQKAHRFSASCPSSGYTARHSPRDLYHIIEAHDEKWLGKLQKESASQAAGGNAGLVYSYLPTDGSANGTEAEERLLPLSSVSADGPPLVLWDESSLGHSAPTGSSSSGSGSGQNPLLTSYSYNSLSTGGGGGDIGLSNGLPDGSERSGLGRMKDRVKKKLKGRQGDVGEGEELANWITPLDLSEVGGGEEAGDTRTSVDVGRR</sequence>
<feature type="region of interest" description="Disordered" evidence="1">
    <location>
        <begin position="1132"/>
        <end position="1202"/>
    </location>
</feature>
<feature type="compositionally biased region" description="Low complexity" evidence="1">
    <location>
        <begin position="393"/>
        <end position="408"/>
    </location>
</feature>
<proteinExistence type="predicted"/>
<dbReference type="GeneID" id="37014575"/>
<feature type="region of interest" description="Disordered" evidence="1">
    <location>
        <begin position="740"/>
        <end position="772"/>
    </location>
</feature>
<feature type="region of interest" description="Disordered" evidence="1">
    <location>
        <begin position="1088"/>
        <end position="1114"/>
    </location>
</feature>
<feature type="compositionally biased region" description="Low complexity" evidence="1">
    <location>
        <begin position="252"/>
        <end position="264"/>
    </location>
</feature>
<feature type="compositionally biased region" description="Low complexity" evidence="1">
    <location>
        <begin position="1"/>
        <end position="52"/>
    </location>
</feature>
<feature type="compositionally biased region" description="Polar residues" evidence="1">
    <location>
        <begin position="675"/>
        <end position="688"/>
    </location>
</feature>
<feature type="region of interest" description="Disordered" evidence="1">
    <location>
        <begin position="1"/>
        <end position="726"/>
    </location>
</feature>
<feature type="compositionally biased region" description="Low complexity" evidence="1">
    <location>
        <begin position="1093"/>
        <end position="1107"/>
    </location>
</feature>
<feature type="compositionally biased region" description="Pro residues" evidence="1">
    <location>
        <begin position="142"/>
        <end position="166"/>
    </location>
</feature>
<evidence type="ECO:0000313" key="2">
    <source>
        <dbReference type="EMBL" id="PWN19757.1"/>
    </source>
</evidence>
<dbReference type="OrthoDB" id="2529379at2759"/>
<evidence type="ECO:0000256" key="1">
    <source>
        <dbReference type="SAM" id="MobiDB-lite"/>
    </source>
</evidence>
<protein>
    <submittedName>
        <fullName evidence="2">Uncharacterized protein</fullName>
    </submittedName>
</protein>
<name>A0A316U3C6_9BASI</name>
<dbReference type="PROSITE" id="PS50330">
    <property type="entry name" value="UIM"/>
    <property type="match status" value="1"/>
</dbReference>
<feature type="compositionally biased region" description="Basic and acidic residues" evidence="1">
    <location>
        <begin position="265"/>
        <end position="306"/>
    </location>
</feature>
<dbReference type="AlphaFoldDB" id="A0A316U3C6"/>
<dbReference type="STRING" id="1684307.A0A316U3C6"/>
<accession>A0A316U3C6</accession>
<feature type="compositionally biased region" description="Basic and acidic residues" evidence="1">
    <location>
        <begin position="313"/>
        <end position="389"/>
    </location>
</feature>